<evidence type="ECO:0000256" key="1">
    <source>
        <dbReference type="SAM" id="Phobius"/>
    </source>
</evidence>
<keyword evidence="1" id="KW-1133">Transmembrane helix</keyword>
<feature type="transmembrane region" description="Helical" evidence="1">
    <location>
        <begin position="255"/>
        <end position="275"/>
    </location>
</feature>
<reference evidence="2" key="1">
    <citation type="submission" date="2015-09" db="EMBL/GenBank/DDBJ databases">
        <authorList>
            <consortium name="Pathogen Informatics"/>
        </authorList>
    </citation>
    <scope>NUCLEOTIDE SEQUENCE</scope>
    <source>
        <strain evidence="2">2789STDY5834896</strain>
    </source>
</reference>
<proteinExistence type="predicted"/>
<feature type="transmembrane region" description="Helical" evidence="1">
    <location>
        <begin position="12"/>
        <end position="35"/>
    </location>
</feature>
<keyword evidence="1" id="KW-0812">Transmembrane</keyword>
<sequence>MGVWGMRLLKKNIQIFCGSAVTVLELGTVLVLFTLNNAQIMTRYVDTIRCVTKMLTPQVAVFVAFLFMSYEFFFKINDTGAGEFLQSLPGGRARQLLSGLAVMALAVGLVFLDFLGFGLAAMGREGILHSGVMARHVAAVFFLDIFLVGFFACVLGCLVAQFQRRITGYSLLFGCCMLFTPFLQQILSSLSNEKLPIINLGDLFELKYPLTLEMFEPVYGFANEPERWGRMVFWLLLALAALLVYMLWRHLLRLRWLPAAAVCAVLAGWGLLTYAQGGCVMYMGENNLRGRDEDTTFSGSSYYEYNKGFIKDEPESFAVTDYQMRLRLDNQLEAEVTMALAGTEGRSEECYRFTLYRGFTVTEVRDETGRALPFNRESDYLDIETEQPLSAVTICYQGYSGKFYSNRQAVKLPAFFPYYPMAGYRPLVLRERGMEYINTCPEGERFFDITIQGGPEALYCNLPGEDGHFYGVAEGPSLLGGLVEKKEIDGIQVVYPISQRFLYTVTYGYENTRVDAQLPMGQVRAQYDRLCEQVGQTPQRLAEKTVFCWYSSSSMTVGNETVASFADHVLLEIWSLSPEKMAAYLLAGELQDKMTDDYPLLRSTFTVSYLSDKSIFNRSARSALKDIRQNPNTISGREETVYLYQAAERWGDQAVSRAVYEFLRDRSDQRPAAEFLKQLVEEGPA</sequence>
<name>A0A1C6JW63_9FIRM</name>
<protein>
    <recommendedName>
        <fullName evidence="3">ABC-type transport system involved in multi-copper enzyme maturation, permease component</fullName>
    </recommendedName>
</protein>
<evidence type="ECO:0000313" key="2">
    <source>
        <dbReference type="EMBL" id="SCJ86247.1"/>
    </source>
</evidence>
<feature type="transmembrane region" description="Helical" evidence="1">
    <location>
        <begin position="95"/>
        <end position="117"/>
    </location>
</feature>
<dbReference type="EMBL" id="FMHG01000002">
    <property type="protein sequence ID" value="SCJ86247.1"/>
    <property type="molecule type" value="Genomic_DNA"/>
</dbReference>
<gene>
    <name evidence="2" type="ORF">SAMEA3545359_02338</name>
</gene>
<feature type="transmembrane region" description="Helical" evidence="1">
    <location>
        <begin position="55"/>
        <end position="74"/>
    </location>
</feature>
<organism evidence="2">
    <name type="scientific">uncultured Anaerotruncus sp</name>
    <dbReference type="NCBI Taxonomy" id="905011"/>
    <lineage>
        <taxon>Bacteria</taxon>
        <taxon>Bacillati</taxon>
        <taxon>Bacillota</taxon>
        <taxon>Clostridia</taxon>
        <taxon>Eubacteriales</taxon>
        <taxon>Oscillospiraceae</taxon>
        <taxon>Anaerotruncus</taxon>
        <taxon>environmental samples</taxon>
    </lineage>
</organism>
<feature type="transmembrane region" description="Helical" evidence="1">
    <location>
        <begin position="166"/>
        <end position="187"/>
    </location>
</feature>
<feature type="transmembrane region" description="Helical" evidence="1">
    <location>
        <begin position="137"/>
        <end position="159"/>
    </location>
</feature>
<dbReference type="AlphaFoldDB" id="A0A1C6JW63"/>
<accession>A0A1C6JW63</accession>
<evidence type="ECO:0008006" key="3">
    <source>
        <dbReference type="Google" id="ProtNLM"/>
    </source>
</evidence>
<keyword evidence="1" id="KW-0472">Membrane</keyword>
<feature type="transmembrane region" description="Helical" evidence="1">
    <location>
        <begin position="231"/>
        <end position="248"/>
    </location>
</feature>